<protein>
    <submittedName>
        <fullName evidence="1">Uncharacterized protein</fullName>
    </submittedName>
</protein>
<name>A0A1I6HTE6_9EURY</name>
<evidence type="ECO:0000313" key="1">
    <source>
        <dbReference type="EMBL" id="SFR57668.1"/>
    </source>
</evidence>
<organism evidence="1 2">
    <name type="scientific">Halogeometricum limi</name>
    <dbReference type="NCBI Taxonomy" id="555875"/>
    <lineage>
        <taxon>Archaea</taxon>
        <taxon>Methanobacteriati</taxon>
        <taxon>Methanobacteriota</taxon>
        <taxon>Stenosarchaea group</taxon>
        <taxon>Halobacteria</taxon>
        <taxon>Halobacteriales</taxon>
        <taxon>Haloferacaceae</taxon>
        <taxon>Halogeometricum</taxon>
    </lineage>
</organism>
<dbReference type="RefSeq" id="WP_089881200.1">
    <property type="nucleotide sequence ID" value="NZ_FOYS01000004.1"/>
</dbReference>
<reference evidence="2" key="1">
    <citation type="submission" date="2016-10" db="EMBL/GenBank/DDBJ databases">
        <authorList>
            <person name="Varghese N."/>
            <person name="Submissions S."/>
        </authorList>
    </citation>
    <scope>NUCLEOTIDE SEQUENCE [LARGE SCALE GENOMIC DNA]</scope>
    <source>
        <strain evidence="2">CGMCC 1.8711</strain>
    </source>
</reference>
<proteinExistence type="predicted"/>
<dbReference type="Proteomes" id="UP000243250">
    <property type="component" value="Unassembled WGS sequence"/>
</dbReference>
<dbReference type="AlphaFoldDB" id="A0A1I6HTE6"/>
<sequence length="134" mass="13955">MTDEGDDAGDSVDDPDAFEAVVDGALERALLAETDGRRYFALAGAVERVREETFDPQTDPLTAALVCTAAVAALDSSAPVPTRSPPEAQGELVAVGAATAAQRFDVADERVAANAGLPLSDLRARLKEQSRGSR</sequence>
<dbReference type="OrthoDB" id="343126at2157"/>
<dbReference type="STRING" id="555875.SAMN04488124_2423"/>
<evidence type="ECO:0000313" key="2">
    <source>
        <dbReference type="Proteomes" id="UP000243250"/>
    </source>
</evidence>
<accession>A0A1I6HTE6</accession>
<dbReference type="EMBL" id="FOYS01000004">
    <property type="protein sequence ID" value="SFR57668.1"/>
    <property type="molecule type" value="Genomic_DNA"/>
</dbReference>
<gene>
    <name evidence="1" type="ORF">SAMN04488124_2423</name>
</gene>
<keyword evidence="2" id="KW-1185">Reference proteome</keyword>